<protein>
    <submittedName>
        <fullName evidence="2">Uncharacterized protein</fullName>
    </submittedName>
</protein>
<keyword evidence="3" id="KW-1185">Reference proteome</keyword>
<organism evidence="2 3">
    <name type="scientific">Aureobasidium melanogenum (strain CBS 110374)</name>
    <name type="common">Aureobasidium pullulans var. melanogenum</name>
    <dbReference type="NCBI Taxonomy" id="1043003"/>
    <lineage>
        <taxon>Eukaryota</taxon>
        <taxon>Fungi</taxon>
        <taxon>Dikarya</taxon>
        <taxon>Ascomycota</taxon>
        <taxon>Pezizomycotina</taxon>
        <taxon>Dothideomycetes</taxon>
        <taxon>Dothideomycetidae</taxon>
        <taxon>Dothideales</taxon>
        <taxon>Saccotheciaceae</taxon>
        <taxon>Aureobasidium</taxon>
    </lineage>
</organism>
<dbReference type="AlphaFoldDB" id="A0A074W047"/>
<feature type="region of interest" description="Disordered" evidence="1">
    <location>
        <begin position="17"/>
        <end position="45"/>
    </location>
</feature>
<reference evidence="2 3" key="1">
    <citation type="journal article" date="2014" name="BMC Genomics">
        <title>Genome sequencing of four Aureobasidium pullulans varieties: biotechnological potential, stress tolerance, and description of new species.</title>
        <authorList>
            <person name="Gostin Ar C."/>
            <person name="Ohm R.A."/>
            <person name="Kogej T."/>
            <person name="Sonjak S."/>
            <person name="Turk M."/>
            <person name="Zajc J."/>
            <person name="Zalar P."/>
            <person name="Grube M."/>
            <person name="Sun H."/>
            <person name="Han J."/>
            <person name="Sharma A."/>
            <person name="Chiniquy J."/>
            <person name="Ngan C.Y."/>
            <person name="Lipzen A."/>
            <person name="Barry K."/>
            <person name="Grigoriev I.V."/>
            <person name="Gunde-Cimerman N."/>
        </authorList>
    </citation>
    <scope>NUCLEOTIDE SEQUENCE [LARGE SCALE GENOMIC DNA]</scope>
    <source>
        <strain evidence="2 3">CBS 110374</strain>
    </source>
</reference>
<dbReference type="GeneID" id="63920827"/>
<name>A0A074W047_AURM1</name>
<dbReference type="EMBL" id="KL584825">
    <property type="protein sequence ID" value="KEQ66455.1"/>
    <property type="molecule type" value="Genomic_DNA"/>
</dbReference>
<evidence type="ECO:0000313" key="3">
    <source>
        <dbReference type="Proteomes" id="UP000030672"/>
    </source>
</evidence>
<evidence type="ECO:0000313" key="2">
    <source>
        <dbReference type="EMBL" id="KEQ66455.1"/>
    </source>
</evidence>
<gene>
    <name evidence="2" type="ORF">M437DRAFT_80944</name>
</gene>
<feature type="compositionally biased region" description="Basic and acidic residues" evidence="1">
    <location>
        <begin position="25"/>
        <end position="36"/>
    </location>
</feature>
<dbReference type="HOGENOM" id="CLU_2061045_0_0_1"/>
<dbReference type="Proteomes" id="UP000030672">
    <property type="component" value="Unassembled WGS sequence"/>
</dbReference>
<accession>A0A074W047</accession>
<proteinExistence type="predicted"/>
<feature type="region of interest" description="Disordered" evidence="1">
    <location>
        <begin position="73"/>
        <end position="119"/>
    </location>
</feature>
<sequence>MDYLVAFARSRLHDKPIDTTIMGSGHKEGGNSDSARHRTARRKERVTTELLPIEEKTQKRRCIFLMRLQPPSIHVNINEEQKREINEQEQSEKQKQGHEALNIHRRHQPTHPTPSPPRN</sequence>
<dbReference type="RefSeq" id="XP_040883478.1">
    <property type="nucleotide sequence ID" value="XM_041027454.1"/>
</dbReference>
<feature type="compositionally biased region" description="Basic and acidic residues" evidence="1">
    <location>
        <begin position="77"/>
        <end position="102"/>
    </location>
</feature>
<evidence type="ECO:0000256" key="1">
    <source>
        <dbReference type="SAM" id="MobiDB-lite"/>
    </source>
</evidence>